<dbReference type="EMBL" id="REGN01009509">
    <property type="protein sequence ID" value="RNA01010.1"/>
    <property type="molecule type" value="Genomic_DNA"/>
</dbReference>
<accession>A0A3M7PPM9</accession>
<dbReference type="Proteomes" id="UP000276133">
    <property type="component" value="Unassembled WGS sequence"/>
</dbReference>
<evidence type="ECO:0000313" key="2">
    <source>
        <dbReference type="Proteomes" id="UP000276133"/>
    </source>
</evidence>
<keyword evidence="2" id="KW-1185">Reference proteome</keyword>
<dbReference type="AlphaFoldDB" id="A0A3M7PPM9"/>
<comment type="caution">
    <text evidence="1">The sequence shown here is derived from an EMBL/GenBank/DDBJ whole genome shotgun (WGS) entry which is preliminary data.</text>
</comment>
<protein>
    <submittedName>
        <fullName evidence="1">Uncharacterized protein</fullName>
    </submittedName>
</protein>
<reference evidence="1 2" key="1">
    <citation type="journal article" date="2018" name="Sci. Rep.">
        <title>Genomic signatures of local adaptation to the degree of environmental predictability in rotifers.</title>
        <authorList>
            <person name="Franch-Gras L."/>
            <person name="Hahn C."/>
            <person name="Garcia-Roger E.M."/>
            <person name="Carmona M.J."/>
            <person name="Serra M."/>
            <person name="Gomez A."/>
        </authorList>
    </citation>
    <scope>NUCLEOTIDE SEQUENCE [LARGE SCALE GENOMIC DNA]</scope>
    <source>
        <strain evidence="1">HYR1</strain>
    </source>
</reference>
<gene>
    <name evidence="1" type="ORF">BpHYR1_010523</name>
</gene>
<organism evidence="1 2">
    <name type="scientific">Brachionus plicatilis</name>
    <name type="common">Marine rotifer</name>
    <name type="synonym">Brachionus muelleri</name>
    <dbReference type="NCBI Taxonomy" id="10195"/>
    <lineage>
        <taxon>Eukaryota</taxon>
        <taxon>Metazoa</taxon>
        <taxon>Spiralia</taxon>
        <taxon>Gnathifera</taxon>
        <taxon>Rotifera</taxon>
        <taxon>Eurotatoria</taxon>
        <taxon>Monogononta</taxon>
        <taxon>Pseudotrocha</taxon>
        <taxon>Ploima</taxon>
        <taxon>Brachionidae</taxon>
        <taxon>Brachionus</taxon>
    </lineage>
</organism>
<proteinExistence type="predicted"/>
<sequence>MCERISLRISIHHLSRDSKSSKSLLEFRSLTDREQTMPQRDFIKPFGLNALRIITLISFDSVYFKKIQVNIKEITKIVFLALTKTVGIFIHNILNYKHLFNIETGFSLLNEFGASNFSNLSAQK</sequence>
<name>A0A3M7PPM9_BRAPC</name>
<evidence type="ECO:0000313" key="1">
    <source>
        <dbReference type="EMBL" id="RNA01010.1"/>
    </source>
</evidence>